<keyword evidence="3" id="KW-1185">Reference proteome</keyword>
<sequence length="104" mass="11204">MRLGPRRSDPTRFQNGTSKNGRNCNGLLGSQFGPFRGSDVFSLSSAARKNCATSGPDVVSPARFTSGTRCDGNQCTSNRYMSDSKSIPLGRMRDPIGIKARPCD</sequence>
<feature type="compositionally biased region" description="Basic and acidic residues" evidence="1">
    <location>
        <begin position="91"/>
        <end position="104"/>
    </location>
</feature>
<dbReference type="AlphaFoldDB" id="A0A6M5Z5J3"/>
<protein>
    <submittedName>
        <fullName evidence="2">Uncharacterized protein</fullName>
    </submittedName>
</protein>
<feature type="region of interest" description="Disordered" evidence="1">
    <location>
        <begin position="81"/>
        <end position="104"/>
    </location>
</feature>
<accession>A0A6M5Z5J3</accession>
<dbReference type="Proteomes" id="UP000503447">
    <property type="component" value="Chromosome"/>
</dbReference>
<evidence type="ECO:0000313" key="2">
    <source>
        <dbReference type="EMBL" id="QJX00533.1"/>
    </source>
</evidence>
<name>A0A6M5Z5J3_9BACT</name>
<proteinExistence type="predicted"/>
<feature type="compositionally biased region" description="Basic and acidic residues" evidence="1">
    <location>
        <begin position="1"/>
        <end position="10"/>
    </location>
</feature>
<feature type="compositionally biased region" description="Polar residues" evidence="1">
    <location>
        <begin position="11"/>
        <end position="23"/>
    </location>
</feature>
<dbReference type="EMBL" id="CP053452">
    <property type="protein sequence ID" value="QJX00533.1"/>
    <property type="molecule type" value="Genomic_DNA"/>
</dbReference>
<dbReference type="KEGG" id="ftj:FTUN_8163"/>
<organism evidence="2 3">
    <name type="scientific">Frigoriglobus tundricola</name>
    <dbReference type="NCBI Taxonomy" id="2774151"/>
    <lineage>
        <taxon>Bacteria</taxon>
        <taxon>Pseudomonadati</taxon>
        <taxon>Planctomycetota</taxon>
        <taxon>Planctomycetia</taxon>
        <taxon>Gemmatales</taxon>
        <taxon>Gemmataceae</taxon>
        <taxon>Frigoriglobus</taxon>
    </lineage>
</organism>
<feature type="region of interest" description="Disordered" evidence="1">
    <location>
        <begin position="1"/>
        <end position="25"/>
    </location>
</feature>
<reference evidence="3" key="1">
    <citation type="submission" date="2020-05" db="EMBL/GenBank/DDBJ databases">
        <title>Frigoriglobus tundricola gen. nov., sp. nov., a psychrotolerant cellulolytic planctomycete of the family Gemmataceae with two divergent copies of 16S rRNA gene.</title>
        <authorList>
            <person name="Kulichevskaya I.S."/>
            <person name="Ivanova A.A."/>
            <person name="Naumoff D.G."/>
            <person name="Beletsky A.V."/>
            <person name="Rijpstra W.I.C."/>
            <person name="Sinninghe Damste J.S."/>
            <person name="Mardanov A.V."/>
            <person name="Ravin N.V."/>
            <person name="Dedysh S.N."/>
        </authorList>
    </citation>
    <scope>NUCLEOTIDE SEQUENCE [LARGE SCALE GENOMIC DNA]</scope>
    <source>
        <strain evidence="3">PL17</strain>
    </source>
</reference>
<gene>
    <name evidence="2" type="ORF">FTUN_8163</name>
</gene>
<evidence type="ECO:0000313" key="3">
    <source>
        <dbReference type="Proteomes" id="UP000503447"/>
    </source>
</evidence>
<evidence type="ECO:0000256" key="1">
    <source>
        <dbReference type="SAM" id="MobiDB-lite"/>
    </source>
</evidence>